<name>A0A518HLZ3_9BACT</name>
<dbReference type="EMBL" id="CP037423">
    <property type="protein sequence ID" value="QDV41809.1"/>
    <property type="molecule type" value="Genomic_DNA"/>
</dbReference>
<gene>
    <name evidence="2" type="ORF">Enr13x_16520</name>
</gene>
<feature type="region of interest" description="Disordered" evidence="1">
    <location>
        <begin position="21"/>
        <end position="46"/>
    </location>
</feature>
<reference evidence="2 3" key="1">
    <citation type="submission" date="2019-03" db="EMBL/GenBank/DDBJ databases">
        <title>Deep-cultivation of Planctomycetes and their phenomic and genomic characterization uncovers novel biology.</title>
        <authorList>
            <person name="Wiegand S."/>
            <person name="Jogler M."/>
            <person name="Boedeker C."/>
            <person name="Pinto D."/>
            <person name="Vollmers J."/>
            <person name="Rivas-Marin E."/>
            <person name="Kohn T."/>
            <person name="Peeters S.H."/>
            <person name="Heuer A."/>
            <person name="Rast P."/>
            <person name="Oberbeckmann S."/>
            <person name="Bunk B."/>
            <person name="Jeske O."/>
            <person name="Meyerdierks A."/>
            <person name="Storesund J.E."/>
            <person name="Kallscheuer N."/>
            <person name="Luecker S."/>
            <person name="Lage O.M."/>
            <person name="Pohl T."/>
            <person name="Merkel B.J."/>
            <person name="Hornburger P."/>
            <person name="Mueller R.-W."/>
            <person name="Bruemmer F."/>
            <person name="Labrenz M."/>
            <person name="Spormann A.M."/>
            <person name="Op den Camp H."/>
            <person name="Overmann J."/>
            <person name="Amann R."/>
            <person name="Jetten M.S.M."/>
            <person name="Mascher T."/>
            <person name="Medema M.H."/>
            <person name="Devos D.P."/>
            <person name="Kaster A.-K."/>
            <person name="Ovreas L."/>
            <person name="Rohde M."/>
            <person name="Galperin M.Y."/>
            <person name="Jogler C."/>
        </authorList>
    </citation>
    <scope>NUCLEOTIDE SEQUENCE [LARGE SCALE GENOMIC DNA]</scope>
    <source>
        <strain evidence="2 3">Enr13</strain>
    </source>
</reference>
<dbReference type="AlphaFoldDB" id="A0A518HLZ3"/>
<protein>
    <submittedName>
        <fullName evidence="2">Uncharacterized protein</fullName>
    </submittedName>
</protein>
<evidence type="ECO:0000256" key="1">
    <source>
        <dbReference type="SAM" id="MobiDB-lite"/>
    </source>
</evidence>
<organism evidence="2 3">
    <name type="scientific">Stieleria neptunia</name>
    <dbReference type="NCBI Taxonomy" id="2527979"/>
    <lineage>
        <taxon>Bacteria</taxon>
        <taxon>Pseudomonadati</taxon>
        <taxon>Planctomycetota</taxon>
        <taxon>Planctomycetia</taxon>
        <taxon>Pirellulales</taxon>
        <taxon>Pirellulaceae</taxon>
        <taxon>Stieleria</taxon>
    </lineage>
</organism>
<sequence length="83" mass="9224">MSMERLGIKNTTDISRFAQAFGSRQQRRARRLAPNGGSHEAPKGMETAKILRMNARFNREILRPVHILGGNLSAAFAQRASTT</sequence>
<evidence type="ECO:0000313" key="3">
    <source>
        <dbReference type="Proteomes" id="UP000319004"/>
    </source>
</evidence>
<accession>A0A518HLZ3</accession>
<keyword evidence="3" id="KW-1185">Reference proteome</keyword>
<dbReference type="KEGG" id="snep:Enr13x_16520"/>
<proteinExistence type="predicted"/>
<dbReference type="Proteomes" id="UP000319004">
    <property type="component" value="Chromosome"/>
</dbReference>
<evidence type="ECO:0000313" key="2">
    <source>
        <dbReference type="EMBL" id="QDV41809.1"/>
    </source>
</evidence>